<evidence type="ECO:0000256" key="5">
    <source>
        <dbReference type="ARBA" id="ARBA00022692"/>
    </source>
</evidence>
<dbReference type="EMBL" id="PDBW01000001">
    <property type="protein sequence ID" value="PFH03215.1"/>
    <property type="molecule type" value="Genomic_DNA"/>
</dbReference>
<keyword evidence="2" id="KW-1003">Cell membrane</keyword>
<evidence type="ECO:0000256" key="4">
    <source>
        <dbReference type="ARBA" id="ARBA00022679"/>
    </source>
</evidence>
<keyword evidence="6 8" id="KW-1133">Transmembrane helix</keyword>
<keyword evidence="5 8" id="KW-0812">Transmembrane</keyword>
<dbReference type="GO" id="GO:0009103">
    <property type="term" value="P:lipopolysaccharide biosynthetic process"/>
    <property type="evidence" value="ECO:0007669"/>
    <property type="project" value="UniProtKB-ARBA"/>
</dbReference>
<feature type="transmembrane region" description="Helical" evidence="8">
    <location>
        <begin position="230"/>
        <end position="248"/>
    </location>
</feature>
<evidence type="ECO:0000256" key="6">
    <source>
        <dbReference type="ARBA" id="ARBA00022989"/>
    </source>
</evidence>
<keyword evidence="4" id="KW-0808">Transferase</keyword>
<feature type="transmembrane region" description="Helical" evidence="8">
    <location>
        <begin position="49"/>
        <end position="66"/>
    </location>
</feature>
<keyword evidence="7 8" id="KW-0472">Membrane</keyword>
<evidence type="ECO:0000313" key="10">
    <source>
        <dbReference type="Proteomes" id="UP000223596"/>
    </source>
</evidence>
<dbReference type="InterPro" id="IPR050297">
    <property type="entry name" value="LipidA_mod_glycosyltrf_83"/>
</dbReference>
<accession>A0AB36TI78</accession>
<evidence type="ECO:0000256" key="7">
    <source>
        <dbReference type="ARBA" id="ARBA00023136"/>
    </source>
</evidence>
<feature type="transmembrane region" description="Helical" evidence="8">
    <location>
        <begin position="282"/>
        <end position="306"/>
    </location>
</feature>
<evidence type="ECO:0000256" key="3">
    <source>
        <dbReference type="ARBA" id="ARBA00022676"/>
    </source>
</evidence>
<sequence>MKNTFRWTLNKLVVTGACAYVLLILLFMLNSGLVRVSGNVLLNKSLDVLFFTVAAVVGYGVLLLFEKVLNLRMLNKEYARILIVVLMTLITRLVWIHIVDITPKSDFELYNTLAEAFSRGEAAGGKYVALFPHTFGYPFILATVYRIFSPDKYFALLLNILFEAGTGVVLYYLGKMVSNWKTGFFAGIICALWPSHVFYSSIVCTEPLYTLLMALLIFVYFKVSVKNKSLLHSCVLYLLLGFLCAAANAIRPMGTLLVAVLGITEVVRIIKKKEGLKQSFAGFVPFAVFLIAYFSFVNLTGMYVSYKIGYNTAKNPIGFNTYVGANINSSGMWNQSDANVLMDFMKQEPFDAQKIHEQLLNLAIQRVKSQGTGNLKLVIKKNMIMWGRDDEVVTYMIAGSGDKTSSLLEVKNSEGLLRYICNFYYYMIVILAFGGLLKQCAKEDNPILMALLLLFLGIGAIHTVVEVHGRYHYSSMAVFAILAGINNFKIK</sequence>
<feature type="transmembrane region" description="Helical" evidence="8">
    <location>
        <begin position="153"/>
        <end position="172"/>
    </location>
</feature>
<evidence type="ECO:0000313" key="9">
    <source>
        <dbReference type="EMBL" id="PFH03215.1"/>
    </source>
</evidence>
<feature type="transmembrane region" description="Helical" evidence="8">
    <location>
        <begin position="416"/>
        <end position="435"/>
    </location>
</feature>
<feature type="transmembrane region" description="Helical" evidence="8">
    <location>
        <begin position="78"/>
        <end position="98"/>
    </location>
</feature>
<dbReference type="PANTHER" id="PTHR33908">
    <property type="entry name" value="MANNOSYLTRANSFERASE YKCB-RELATED"/>
    <property type="match status" value="1"/>
</dbReference>
<gene>
    <name evidence="9" type="ORF">M972_112016</name>
</gene>
<dbReference type="Proteomes" id="UP000223596">
    <property type="component" value="Unassembled WGS sequence"/>
</dbReference>
<keyword evidence="3" id="KW-0328">Glycosyltransferase</keyword>
<dbReference type="AlphaFoldDB" id="A0AB36TI78"/>
<feature type="transmembrane region" description="Helical" evidence="8">
    <location>
        <begin position="208"/>
        <end position="223"/>
    </location>
</feature>
<evidence type="ECO:0000256" key="8">
    <source>
        <dbReference type="SAM" id="Phobius"/>
    </source>
</evidence>
<reference evidence="9 10" key="1">
    <citation type="submission" date="2017-09" db="EMBL/GenBank/DDBJ databases">
        <title>Evaluation of Pacific Biosciences Sequencing Technology to Finishing C. thermocellum Genome Sequences.</title>
        <authorList>
            <person name="Brown S."/>
        </authorList>
    </citation>
    <scope>NUCLEOTIDE SEQUENCE [LARGE SCALE GENOMIC DNA]</scope>
    <source>
        <strain evidence="9 10">AD2</strain>
    </source>
</reference>
<evidence type="ECO:0000256" key="2">
    <source>
        <dbReference type="ARBA" id="ARBA00022475"/>
    </source>
</evidence>
<dbReference type="PANTHER" id="PTHR33908:SF11">
    <property type="entry name" value="MEMBRANE PROTEIN"/>
    <property type="match status" value="1"/>
</dbReference>
<evidence type="ECO:0008006" key="11">
    <source>
        <dbReference type="Google" id="ProtNLM"/>
    </source>
</evidence>
<comment type="caution">
    <text evidence="9">The sequence shown here is derived from an EMBL/GenBank/DDBJ whole genome shotgun (WGS) entry which is preliminary data.</text>
</comment>
<dbReference type="GO" id="GO:0005886">
    <property type="term" value="C:plasma membrane"/>
    <property type="evidence" value="ECO:0007669"/>
    <property type="project" value="UniProtKB-SubCell"/>
</dbReference>
<comment type="subcellular location">
    <subcellularLocation>
        <location evidence="1">Cell membrane</location>
        <topology evidence="1">Multi-pass membrane protein</topology>
    </subcellularLocation>
</comment>
<proteinExistence type="predicted"/>
<feature type="transmembrane region" description="Helical" evidence="8">
    <location>
        <begin position="447"/>
        <end position="465"/>
    </location>
</feature>
<dbReference type="RefSeq" id="WP_003519284.1">
    <property type="nucleotide sequence ID" value="NZ_CP013828.1"/>
</dbReference>
<dbReference type="GO" id="GO:0016763">
    <property type="term" value="F:pentosyltransferase activity"/>
    <property type="evidence" value="ECO:0007669"/>
    <property type="project" value="TreeGrafter"/>
</dbReference>
<protein>
    <recommendedName>
        <fullName evidence="11">Glycosyltransferase RgtA/B/C/D-like domain-containing protein</fullName>
    </recommendedName>
</protein>
<name>A0AB36TI78_ACETH</name>
<organism evidence="9 10">
    <name type="scientific">Acetivibrio thermocellus AD2</name>
    <dbReference type="NCBI Taxonomy" id="1138384"/>
    <lineage>
        <taxon>Bacteria</taxon>
        <taxon>Bacillati</taxon>
        <taxon>Bacillota</taxon>
        <taxon>Clostridia</taxon>
        <taxon>Eubacteriales</taxon>
        <taxon>Oscillospiraceae</taxon>
        <taxon>Acetivibrio</taxon>
    </lineage>
</organism>
<evidence type="ECO:0000256" key="1">
    <source>
        <dbReference type="ARBA" id="ARBA00004651"/>
    </source>
</evidence>
<feature type="transmembrane region" description="Helical" evidence="8">
    <location>
        <begin position="12"/>
        <end position="29"/>
    </location>
</feature>
<dbReference type="GeneID" id="35805490"/>